<comment type="caution">
    <text evidence="2">The sequence shown here is derived from an EMBL/GenBank/DDBJ whole genome shotgun (WGS) entry which is preliminary data.</text>
</comment>
<gene>
    <name evidence="2" type="ORF">AKAME5_001319600</name>
</gene>
<proteinExistence type="predicted"/>
<dbReference type="EMBL" id="BRZM01000045">
    <property type="protein sequence ID" value="GLD61386.1"/>
    <property type="molecule type" value="Genomic_DNA"/>
</dbReference>
<accession>A0AAD3MXD0</accession>
<feature type="compositionally biased region" description="Basic and acidic residues" evidence="1">
    <location>
        <begin position="13"/>
        <end position="30"/>
    </location>
</feature>
<evidence type="ECO:0000313" key="3">
    <source>
        <dbReference type="Proteomes" id="UP001279410"/>
    </source>
</evidence>
<reference evidence="2" key="1">
    <citation type="submission" date="2022-08" db="EMBL/GenBank/DDBJ databases">
        <title>Genome sequencing of akame (Lates japonicus).</title>
        <authorList>
            <person name="Hashiguchi Y."/>
            <person name="Takahashi H."/>
        </authorList>
    </citation>
    <scope>NUCLEOTIDE SEQUENCE</scope>
    <source>
        <strain evidence="2">Kochi</strain>
    </source>
</reference>
<evidence type="ECO:0000256" key="1">
    <source>
        <dbReference type="SAM" id="MobiDB-lite"/>
    </source>
</evidence>
<name>A0AAD3MXD0_LATJO</name>
<feature type="region of interest" description="Disordered" evidence="1">
    <location>
        <begin position="1"/>
        <end position="30"/>
    </location>
</feature>
<dbReference type="Proteomes" id="UP001279410">
    <property type="component" value="Unassembled WGS sequence"/>
</dbReference>
<organism evidence="2 3">
    <name type="scientific">Lates japonicus</name>
    <name type="common">Japanese lates</name>
    <dbReference type="NCBI Taxonomy" id="270547"/>
    <lineage>
        <taxon>Eukaryota</taxon>
        <taxon>Metazoa</taxon>
        <taxon>Chordata</taxon>
        <taxon>Craniata</taxon>
        <taxon>Vertebrata</taxon>
        <taxon>Euteleostomi</taxon>
        <taxon>Actinopterygii</taxon>
        <taxon>Neopterygii</taxon>
        <taxon>Teleostei</taxon>
        <taxon>Neoteleostei</taxon>
        <taxon>Acanthomorphata</taxon>
        <taxon>Carangaria</taxon>
        <taxon>Carangaria incertae sedis</taxon>
        <taxon>Centropomidae</taxon>
        <taxon>Lates</taxon>
    </lineage>
</organism>
<evidence type="ECO:0000313" key="2">
    <source>
        <dbReference type="EMBL" id="GLD61386.1"/>
    </source>
</evidence>
<keyword evidence="3" id="KW-1185">Reference proteome</keyword>
<sequence length="100" mass="11637">MTEQCVNQQTSQEDTRKCNRGAAKPEERDYHSDLENVVEERQRNVRMVSEALQAADQEQRESSGRRKPALVRSKTFDHSLLTQVQTDSDTKIERKKSHYS</sequence>
<feature type="compositionally biased region" description="Polar residues" evidence="1">
    <location>
        <begin position="1"/>
        <end position="12"/>
    </location>
</feature>
<feature type="region of interest" description="Disordered" evidence="1">
    <location>
        <begin position="53"/>
        <end position="77"/>
    </location>
</feature>
<dbReference type="AlphaFoldDB" id="A0AAD3MXD0"/>
<protein>
    <submittedName>
        <fullName evidence="2">GRAM domain-containing protein 3 isoform X2</fullName>
    </submittedName>
</protein>